<evidence type="ECO:0000313" key="1">
    <source>
        <dbReference type="EMBL" id="CAB4613347.1"/>
    </source>
</evidence>
<organism evidence="2">
    <name type="scientific">freshwater metagenome</name>
    <dbReference type="NCBI Taxonomy" id="449393"/>
    <lineage>
        <taxon>unclassified sequences</taxon>
        <taxon>metagenomes</taxon>
        <taxon>ecological metagenomes</taxon>
    </lineage>
</organism>
<reference evidence="2" key="1">
    <citation type="submission" date="2020-05" db="EMBL/GenBank/DDBJ databases">
        <authorList>
            <person name="Chiriac C."/>
            <person name="Salcher M."/>
            <person name="Ghai R."/>
            <person name="Kavagutti S V."/>
        </authorList>
    </citation>
    <scope>NUCLEOTIDE SEQUENCE</scope>
</reference>
<sequence length="79" mass="8338">MSELLNPQSWPATPVTDTDLRVDCHGCTARPVACGDCIVTYLLGSPPEGVELDPQEQAALEALADAGLVPALRFHPPTV</sequence>
<protein>
    <submittedName>
        <fullName evidence="2">Unannotated protein</fullName>
    </submittedName>
</protein>
<dbReference type="EMBL" id="CAEZVF010000001">
    <property type="protein sequence ID" value="CAB4613347.1"/>
    <property type="molecule type" value="Genomic_DNA"/>
</dbReference>
<accession>A0A6J6X6W6</accession>
<proteinExistence type="predicted"/>
<dbReference type="EMBL" id="CAFAAK010000003">
    <property type="protein sequence ID" value="CAB4791563.1"/>
    <property type="molecule type" value="Genomic_DNA"/>
</dbReference>
<evidence type="ECO:0000313" key="2">
    <source>
        <dbReference type="EMBL" id="CAB4791563.1"/>
    </source>
</evidence>
<gene>
    <name evidence="1" type="ORF">UFOPK1939_00018</name>
    <name evidence="2" type="ORF">UFOPK3024_00046</name>
</gene>
<name>A0A6J6X6W6_9ZZZZ</name>
<dbReference type="AlphaFoldDB" id="A0A6J6X6W6"/>